<feature type="signal peptide" evidence="2">
    <location>
        <begin position="1"/>
        <end position="31"/>
    </location>
</feature>
<feature type="domain" description="SLH" evidence="3">
    <location>
        <begin position="38"/>
        <end position="97"/>
    </location>
</feature>
<dbReference type="AlphaFoldDB" id="A0A5M9WN38"/>
<evidence type="ECO:0000259" key="3">
    <source>
        <dbReference type="PROSITE" id="PS51272"/>
    </source>
</evidence>
<keyword evidence="2" id="KW-0732">Signal</keyword>
<feature type="chain" id="PRO_5024392733" description="SLH domain-containing protein" evidence="2">
    <location>
        <begin position="32"/>
        <end position="946"/>
    </location>
</feature>
<feature type="region of interest" description="Disordered" evidence="1">
    <location>
        <begin position="235"/>
        <end position="298"/>
    </location>
</feature>
<dbReference type="InterPro" id="IPR008964">
    <property type="entry name" value="Invasin/intimin_cell_adhesion"/>
</dbReference>
<reference evidence="4 5" key="1">
    <citation type="journal article" date="2019" name="J. Ind. Microbiol. Biotechnol.">
        <title>Paenibacillus amylolyticus 27C64 has a diverse set of carbohydrate-active enzymes and complete pectin deconstruction system.</title>
        <authorList>
            <person name="Keggi C."/>
            <person name="Doran-Peterson J."/>
        </authorList>
    </citation>
    <scope>NUCLEOTIDE SEQUENCE [LARGE SCALE GENOMIC DNA]</scope>
    <source>
        <strain evidence="4 5">27C64</strain>
    </source>
</reference>
<comment type="caution">
    <text evidence="4">The sequence shown here is derived from an EMBL/GenBank/DDBJ whole genome shotgun (WGS) entry which is preliminary data.</text>
</comment>
<dbReference type="PROSITE" id="PS51272">
    <property type="entry name" value="SLH"/>
    <property type="match status" value="3"/>
</dbReference>
<feature type="domain" description="SLH" evidence="3">
    <location>
        <begin position="165"/>
        <end position="232"/>
    </location>
</feature>
<feature type="compositionally biased region" description="Low complexity" evidence="1">
    <location>
        <begin position="257"/>
        <end position="279"/>
    </location>
</feature>
<name>A0A5M9WN38_PAEAM</name>
<dbReference type="Pfam" id="PF00395">
    <property type="entry name" value="SLH"/>
    <property type="match status" value="2"/>
</dbReference>
<dbReference type="Gene3D" id="2.60.40.1080">
    <property type="match status" value="1"/>
</dbReference>
<evidence type="ECO:0000313" key="4">
    <source>
        <dbReference type="EMBL" id="KAA8782985.1"/>
    </source>
</evidence>
<dbReference type="PANTHER" id="PTHR43308:SF5">
    <property type="entry name" value="S-LAYER PROTEIN _ PEPTIDOGLYCAN ENDO-BETA-N-ACETYLGLUCOSAMINIDASE"/>
    <property type="match status" value="1"/>
</dbReference>
<dbReference type="RefSeq" id="WP_123062899.1">
    <property type="nucleotide sequence ID" value="NZ_RIAS01000002.1"/>
</dbReference>
<dbReference type="InterPro" id="IPR051465">
    <property type="entry name" value="Cell_Envelope_Struct_Comp"/>
</dbReference>
<sequence length="946" mass="101261">MNSKWKKFNRKLSVVLSTSLIASMFSMQLLASAEVTSSSVTSFKDVEQSYAKTEITKLIEKGILSGFADGTFKPSDSVTRAQLAKIMVGALQLKPDSTVASSFKDVEQSKWYAGYVSALVQSGVAQGTSKDTFSPDKKVTREELAVFFVRAFGWETKNAPTQTTKPQLADMDKVSDWAKDSVSLAYQSGFIKGIVQKDGTTTFNPTGVADRQALARLAYEFVMNKSTYEQFMIPAKTEEGTDNSNPTKPETTKPSENSNKGNSSNNSSTGDNGNNNNTGGNNGGGQQTSSKNLTSPGTYTLGNVTGNVTIGSQGVILKDTKINGNLQVLESVANGDVTLDHVTVTGTTSIKGGGPNSIHALNSVLATVIVDKADGSVRLVLEGASDVQQIEIKSGAIVKNDSTGDVGPIELTDSIPHNAAVVLNGTFDSIMVHAEQISVEFGDNSSIGNLEVFQQALNTVFKINQGATVNRAILDAIVQFSGAGALTSAQVNVEGSDFSGLQQHPRIEADPTVTSLVYLPEIIDLSAVNATKQIVLTGVTGSANKDVTSLASWEVENNGIVTVNNSGKIQAVANGTTVVKAKYGEYQIQVPVTVAVYNELTHPRLEGVQVTNGSAKLTFTNGLDVSELTAEDFVVHAYYNGQERELSNLQYHNGEFTFSPIDSYGSTLYITVDSNTDKTQFAGSQSASVKLTGFGGRIKDVAGAPVANLQISFRKGLDNKTGEIVGTVTTDTYGKYYINMQPGIYTGELGGGDTKYIRTYLIGVSAVNVNNQNENQTAIEIPAANETRFVLTWGKDPADLDSHLIGPAGDGGVFHTYYADKRYYYDDELMVDLDLDDTTSYGPETTTIRQLLPGTYTFYVHHYSGTSTIKMSGAKIDVFHGAVPTPSATYTVEEGSGNELYWNVLKMIVAEDGTVTYETVNQFTNVNPLHTLTPESSSQETNEAGE</sequence>
<dbReference type="InterPro" id="IPR001119">
    <property type="entry name" value="SLH_dom"/>
</dbReference>
<dbReference type="InterPro" id="IPR008969">
    <property type="entry name" value="CarboxyPept-like_regulatory"/>
</dbReference>
<dbReference type="EMBL" id="RIAS01000002">
    <property type="protein sequence ID" value="KAA8782985.1"/>
    <property type="molecule type" value="Genomic_DNA"/>
</dbReference>
<protein>
    <recommendedName>
        <fullName evidence="3">SLH domain-containing protein</fullName>
    </recommendedName>
</protein>
<dbReference type="Proteomes" id="UP000323664">
    <property type="component" value="Unassembled WGS sequence"/>
</dbReference>
<dbReference type="PANTHER" id="PTHR43308">
    <property type="entry name" value="OUTER MEMBRANE PROTEIN ALPHA-RELATED"/>
    <property type="match status" value="1"/>
</dbReference>
<evidence type="ECO:0000313" key="5">
    <source>
        <dbReference type="Proteomes" id="UP000323664"/>
    </source>
</evidence>
<evidence type="ECO:0000256" key="1">
    <source>
        <dbReference type="SAM" id="MobiDB-lite"/>
    </source>
</evidence>
<gene>
    <name evidence="4" type="ORF">EC604_03890</name>
</gene>
<dbReference type="SUPFAM" id="SSF49373">
    <property type="entry name" value="Invasin/intimin cell-adhesion fragments"/>
    <property type="match status" value="1"/>
</dbReference>
<proteinExistence type="predicted"/>
<accession>A0A5M9WN38</accession>
<organism evidence="4 5">
    <name type="scientific">Paenibacillus amylolyticus</name>
    <dbReference type="NCBI Taxonomy" id="1451"/>
    <lineage>
        <taxon>Bacteria</taxon>
        <taxon>Bacillati</taxon>
        <taxon>Bacillota</taxon>
        <taxon>Bacilli</taxon>
        <taxon>Bacillales</taxon>
        <taxon>Paenibacillaceae</taxon>
        <taxon>Paenibacillus</taxon>
    </lineage>
</organism>
<dbReference type="Gene3D" id="2.60.120.380">
    <property type="match status" value="1"/>
</dbReference>
<feature type="domain" description="SLH" evidence="3">
    <location>
        <begin position="99"/>
        <end position="162"/>
    </location>
</feature>
<feature type="compositionally biased region" description="Polar residues" evidence="1">
    <location>
        <begin position="242"/>
        <end position="256"/>
    </location>
</feature>
<dbReference type="SMART" id="SM00635">
    <property type="entry name" value="BID_2"/>
    <property type="match status" value="1"/>
</dbReference>
<dbReference type="OrthoDB" id="185675at2"/>
<dbReference type="InterPro" id="IPR003343">
    <property type="entry name" value="Big_2"/>
</dbReference>
<evidence type="ECO:0000256" key="2">
    <source>
        <dbReference type="SAM" id="SignalP"/>
    </source>
</evidence>
<dbReference type="SUPFAM" id="SSF49464">
    <property type="entry name" value="Carboxypeptidase regulatory domain-like"/>
    <property type="match status" value="1"/>
</dbReference>